<evidence type="ECO:0000256" key="1">
    <source>
        <dbReference type="SAM" id="Coils"/>
    </source>
</evidence>
<reference evidence="2" key="1">
    <citation type="submission" date="2021-01" db="EMBL/GenBank/DDBJ databases">
        <authorList>
            <consortium name="Genoscope - CEA"/>
            <person name="William W."/>
        </authorList>
    </citation>
    <scope>NUCLEOTIDE SEQUENCE</scope>
</reference>
<dbReference type="EMBL" id="CAJJDM010000002">
    <property type="protein sequence ID" value="CAD8043360.1"/>
    <property type="molecule type" value="Genomic_DNA"/>
</dbReference>
<proteinExistence type="predicted"/>
<keyword evidence="1" id="KW-0175">Coiled coil</keyword>
<protein>
    <recommendedName>
        <fullName evidence="4">J domain-containing protein</fullName>
    </recommendedName>
</protein>
<comment type="caution">
    <text evidence="2">The sequence shown here is derived from an EMBL/GenBank/DDBJ whole genome shotgun (WGS) entry which is preliminary data.</text>
</comment>
<dbReference type="OMA" id="ENANICE"/>
<evidence type="ECO:0000313" key="2">
    <source>
        <dbReference type="EMBL" id="CAD8043360.1"/>
    </source>
</evidence>
<sequence>MNQIIHASLQRNEFYNKSYIEKQVSNQTSSTEKSCQMDTEFDCEMNKKVQSTCDSSVQGNSSHETNFIKCENTPQIHQKMESLCIDEESFNLDEVLFNECDNLSHISENANICEKWQEESIHSFIYEQKVNEEEEERKLKENNYFYLLKQMEETVKIERIPEHLKNIIESLKFKVLSIGPLKLQCQEGHQWEAKFDDLTHDYECKQCHDIKQSQQKSKFNQQSQYQQPKKHGKCILNPQHPGSTRCKECKQLLKQQLKKQKQENIRQTNDMYEKLQNELYMKAVRLLSQGNTAEKQKIIRAFRETEVEVDKAAMNHANRYCAKQGIISSEQLQQIMVVYKMLLLPEGALKKYAQSQQKAILKQEYKTYAKSVHPDKNSHPQCCVAFQKLKKFWVDIPKTGISSDISSSQQQ</sequence>
<dbReference type="Proteomes" id="UP000688137">
    <property type="component" value="Unassembled WGS sequence"/>
</dbReference>
<accession>A0A8S1JS28</accession>
<organism evidence="2 3">
    <name type="scientific">Paramecium primaurelia</name>
    <dbReference type="NCBI Taxonomy" id="5886"/>
    <lineage>
        <taxon>Eukaryota</taxon>
        <taxon>Sar</taxon>
        <taxon>Alveolata</taxon>
        <taxon>Ciliophora</taxon>
        <taxon>Intramacronucleata</taxon>
        <taxon>Oligohymenophorea</taxon>
        <taxon>Peniculida</taxon>
        <taxon>Parameciidae</taxon>
        <taxon>Paramecium</taxon>
    </lineage>
</organism>
<dbReference type="AlphaFoldDB" id="A0A8S1JS28"/>
<evidence type="ECO:0008006" key="4">
    <source>
        <dbReference type="Google" id="ProtNLM"/>
    </source>
</evidence>
<keyword evidence="3" id="KW-1185">Reference proteome</keyword>
<evidence type="ECO:0000313" key="3">
    <source>
        <dbReference type="Proteomes" id="UP000688137"/>
    </source>
</evidence>
<feature type="coiled-coil region" evidence="1">
    <location>
        <begin position="250"/>
        <end position="278"/>
    </location>
</feature>
<gene>
    <name evidence="2" type="ORF">PPRIM_AZ9-3.1.T0050011</name>
</gene>
<name>A0A8S1JS28_PARPR</name>